<protein>
    <recommendedName>
        <fullName evidence="3">Glycoside hydrolase family 65 C-terminal domain-containing protein</fullName>
    </recommendedName>
</protein>
<reference evidence="1 2" key="1">
    <citation type="submission" date="2020-08" db="EMBL/GenBank/DDBJ databases">
        <title>Genomic Encyclopedia of Type Strains, Phase III (KMG-III): the genomes of soil and plant-associated and newly described type strains.</title>
        <authorList>
            <person name="Whitman W."/>
        </authorList>
    </citation>
    <scope>NUCLEOTIDE SEQUENCE [LARGE SCALE GENOMIC DNA]</scope>
    <source>
        <strain evidence="1 2">CECT 8305</strain>
    </source>
</reference>
<comment type="caution">
    <text evidence="1">The sequence shown here is derived from an EMBL/GenBank/DDBJ whole genome shotgun (WGS) entry which is preliminary data.</text>
</comment>
<evidence type="ECO:0000313" key="1">
    <source>
        <dbReference type="EMBL" id="MBB5939720.1"/>
    </source>
</evidence>
<dbReference type="AlphaFoldDB" id="A0A7W9V1Z3"/>
<dbReference type="RefSeq" id="WP_184579286.1">
    <property type="nucleotide sequence ID" value="NZ_JACHJL010000027.1"/>
</dbReference>
<dbReference type="Proteomes" id="UP000588098">
    <property type="component" value="Unassembled WGS sequence"/>
</dbReference>
<dbReference type="EMBL" id="JACHJL010000027">
    <property type="protein sequence ID" value="MBB5939720.1"/>
    <property type="molecule type" value="Genomic_DNA"/>
</dbReference>
<gene>
    <name evidence="1" type="ORF">FHS42_006816</name>
</gene>
<organism evidence="1 2">
    <name type="scientific">Streptomyces zagrosensis</name>
    <dbReference type="NCBI Taxonomy" id="1042984"/>
    <lineage>
        <taxon>Bacteria</taxon>
        <taxon>Bacillati</taxon>
        <taxon>Actinomycetota</taxon>
        <taxon>Actinomycetes</taxon>
        <taxon>Kitasatosporales</taxon>
        <taxon>Streptomycetaceae</taxon>
        <taxon>Streptomyces</taxon>
    </lineage>
</organism>
<evidence type="ECO:0008006" key="3">
    <source>
        <dbReference type="Google" id="ProtNLM"/>
    </source>
</evidence>
<proteinExistence type="predicted"/>
<sequence length="72" mass="7835">MAEPGAAPLLEPSEYGFCARFHGHRGVSLRMRSGKLCVSVPDFNETPIRLDLAGRSVTIAPEDSCWLHLPGN</sequence>
<name>A0A7W9V1Z3_9ACTN</name>
<accession>A0A7W9V1Z3</accession>
<keyword evidence="2" id="KW-1185">Reference proteome</keyword>
<evidence type="ECO:0000313" key="2">
    <source>
        <dbReference type="Proteomes" id="UP000588098"/>
    </source>
</evidence>